<comment type="similarity">
    <text evidence="2">Belongs to the major facilitator superfamily. Monocarboxylate porter (TC 2.A.1.13) family.</text>
</comment>
<dbReference type="Gene3D" id="1.20.1250.20">
    <property type="entry name" value="MFS general substrate transporter like domains"/>
    <property type="match status" value="2"/>
</dbReference>
<dbReference type="InParanoid" id="Q5B633"/>
<dbReference type="HOGENOM" id="CLU_001265_1_1_1"/>
<feature type="transmembrane region" description="Helical" evidence="4">
    <location>
        <begin position="249"/>
        <end position="272"/>
    </location>
</feature>
<dbReference type="InterPro" id="IPR011701">
    <property type="entry name" value="MFS"/>
</dbReference>
<dbReference type="PANTHER" id="PTHR11360">
    <property type="entry name" value="MONOCARBOXYLATE TRANSPORTER"/>
    <property type="match status" value="1"/>
</dbReference>
<reference evidence="7" key="2">
    <citation type="journal article" date="2009" name="Fungal Genet. Biol.">
        <title>The 2008 update of the Aspergillus nidulans genome annotation: a community effort.</title>
        <authorList>
            <person name="Wortman J.R."/>
            <person name="Gilsenan J.M."/>
            <person name="Joardar V."/>
            <person name="Deegan J."/>
            <person name="Clutterbuck J."/>
            <person name="Andersen M.R."/>
            <person name="Archer D."/>
            <person name="Bencina M."/>
            <person name="Braus G."/>
            <person name="Coutinho P."/>
            <person name="von Dohren H."/>
            <person name="Doonan J."/>
            <person name="Driessen A.J."/>
            <person name="Durek P."/>
            <person name="Espeso E."/>
            <person name="Fekete E."/>
            <person name="Flipphi M."/>
            <person name="Estrada C.G."/>
            <person name="Geysens S."/>
            <person name="Goldman G."/>
            <person name="de Groot P.W."/>
            <person name="Hansen K."/>
            <person name="Harris S.D."/>
            <person name="Heinekamp T."/>
            <person name="Helmstaedt K."/>
            <person name="Henrissat B."/>
            <person name="Hofmann G."/>
            <person name="Homan T."/>
            <person name="Horio T."/>
            <person name="Horiuchi H."/>
            <person name="James S."/>
            <person name="Jones M."/>
            <person name="Karaffa L."/>
            <person name="Karanyi Z."/>
            <person name="Kato M."/>
            <person name="Keller N."/>
            <person name="Kelly D.E."/>
            <person name="Kiel J.A."/>
            <person name="Kim J.M."/>
            <person name="van der Klei I.J."/>
            <person name="Klis F.M."/>
            <person name="Kovalchuk A."/>
            <person name="Krasevec N."/>
            <person name="Kubicek C.P."/>
            <person name="Liu B."/>
            <person name="Maccabe A."/>
            <person name="Meyer V."/>
            <person name="Mirabito P."/>
            <person name="Miskei M."/>
            <person name="Mos M."/>
            <person name="Mullins J."/>
            <person name="Nelson D.R."/>
            <person name="Nielsen J."/>
            <person name="Oakley B.R."/>
            <person name="Osmani S.A."/>
            <person name="Pakula T."/>
            <person name="Paszewski A."/>
            <person name="Paulsen I."/>
            <person name="Pilsyk S."/>
            <person name="Pocsi I."/>
            <person name="Punt P.J."/>
            <person name="Ram A.F."/>
            <person name="Ren Q."/>
            <person name="Robellet X."/>
            <person name="Robson G."/>
            <person name="Seiboth B."/>
            <person name="van Solingen P."/>
            <person name="Specht T."/>
            <person name="Sun J."/>
            <person name="Taheri-Talesh N."/>
            <person name="Takeshita N."/>
            <person name="Ussery D."/>
            <person name="vanKuyk P.A."/>
            <person name="Visser H."/>
            <person name="van de Vondervoort P.J."/>
            <person name="de Vries R.P."/>
            <person name="Walton J."/>
            <person name="Xiang X."/>
            <person name="Xiong Y."/>
            <person name="Zeng A.P."/>
            <person name="Brandt B.W."/>
            <person name="Cornell M.J."/>
            <person name="van den Hondel C.A."/>
            <person name="Visser J."/>
            <person name="Oliver S.G."/>
            <person name="Turner G."/>
        </authorList>
    </citation>
    <scope>GENOME REANNOTATION</scope>
    <source>
        <strain evidence="7">FGSC A4 / ATCC 38163 / CBS 112.46 / NRRL 194 / M139</strain>
    </source>
</reference>
<keyword evidence="4" id="KW-0812">Transmembrane</keyword>
<name>Q5B633_EMENI</name>
<proteinExistence type="inferred from homology"/>
<feature type="compositionally biased region" description="Basic and acidic residues" evidence="3">
    <location>
        <begin position="22"/>
        <end position="38"/>
    </location>
</feature>
<dbReference type="VEuPathDB" id="FungiDB:AN3997"/>
<accession>C8V5S2</accession>
<evidence type="ECO:0000256" key="2">
    <source>
        <dbReference type="ARBA" id="ARBA00006727"/>
    </source>
</evidence>
<dbReference type="eggNOG" id="KOG2504">
    <property type="taxonomic scope" value="Eukaryota"/>
</dbReference>
<evidence type="ECO:0000313" key="7">
    <source>
        <dbReference type="Proteomes" id="UP000000560"/>
    </source>
</evidence>
<feature type="transmembrane region" description="Helical" evidence="4">
    <location>
        <begin position="175"/>
        <end position="194"/>
    </location>
</feature>
<dbReference type="Proteomes" id="UP000000560">
    <property type="component" value="Chromosome II"/>
</dbReference>
<feature type="transmembrane region" description="Helical" evidence="4">
    <location>
        <begin position="48"/>
        <end position="68"/>
    </location>
</feature>
<dbReference type="KEGG" id="ani:ANIA_03997"/>
<feature type="transmembrane region" description="Helical" evidence="4">
    <location>
        <begin position="118"/>
        <end position="135"/>
    </location>
</feature>
<feature type="compositionally biased region" description="Polar residues" evidence="3">
    <location>
        <begin position="1"/>
        <end position="12"/>
    </location>
</feature>
<dbReference type="PANTHER" id="PTHR11360:SF281">
    <property type="entry name" value="ASPYRIDONES EFFLUX PROTEIN APDF-RELATED"/>
    <property type="match status" value="1"/>
</dbReference>
<reference evidence="7" key="1">
    <citation type="journal article" date="2005" name="Nature">
        <title>Sequencing of Aspergillus nidulans and comparative analysis with A. fumigatus and A. oryzae.</title>
        <authorList>
            <person name="Galagan J.E."/>
            <person name="Calvo S.E."/>
            <person name="Cuomo C."/>
            <person name="Ma L.J."/>
            <person name="Wortman J.R."/>
            <person name="Batzoglou S."/>
            <person name="Lee S.I."/>
            <person name="Basturkmen M."/>
            <person name="Spevak C.C."/>
            <person name="Clutterbuck J."/>
            <person name="Kapitonov V."/>
            <person name="Jurka J."/>
            <person name="Scazzocchio C."/>
            <person name="Farman M."/>
            <person name="Butler J."/>
            <person name="Purcell S."/>
            <person name="Harris S."/>
            <person name="Braus G.H."/>
            <person name="Draht O."/>
            <person name="Busch S."/>
            <person name="D'Enfert C."/>
            <person name="Bouchier C."/>
            <person name="Goldman G.H."/>
            <person name="Bell-Pedersen D."/>
            <person name="Griffiths-Jones S."/>
            <person name="Doonan J.H."/>
            <person name="Yu J."/>
            <person name="Vienken K."/>
            <person name="Pain A."/>
            <person name="Freitag M."/>
            <person name="Selker E.U."/>
            <person name="Archer D.B."/>
            <person name="Penalva M.A."/>
            <person name="Oakley B.R."/>
            <person name="Momany M."/>
            <person name="Tanaka T."/>
            <person name="Kumagai T."/>
            <person name="Asai K."/>
            <person name="Machida M."/>
            <person name="Nierman W.C."/>
            <person name="Denning D.W."/>
            <person name="Caddick M."/>
            <person name="Hynes M."/>
            <person name="Paoletti M."/>
            <person name="Fischer R."/>
            <person name="Miller B."/>
            <person name="Dyer P."/>
            <person name="Sachs M.S."/>
            <person name="Osmani S.A."/>
            <person name="Birren B.W."/>
        </authorList>
    </citation>
    <scope>NUCLEOTIDE SEQUENCE [LARGE SCALE GENOMIC DNA]</scope>
    <source>
        <strain evidence="7">FGSC A4 / ATCC 38163 / CBS 112.46 / NRRL 194 / M139</strain>
    </source>
</reference>
<sequence>MTDSSNVSNLPTTDMAESAQTEGEKREENSVPKQEESRPNFPEGGLRAWSVALGNAGVMFCTLGYINSWGVYQAYYEANQLRSETPSAISWIGSLQTFSILSASLVGGPMFDRYGAKVIYPPAVAFVFTIFMTSLCKEYYQFMLAQGVLGGVTQGLTMTPAMAATPQYFFKKRGVAMGLGVAGASVGGVIHPIVLNQLLTRTDLGFGWSVRIEAFLISVVLLISCPAIRARLPPRKSKFLLPKAFKEAGYTSLIIGSVSTFMGMFTPLFYLPSYGISKGMSPTLAFYLSAILNAASFPGRIVPAILSDRFGKLNAFAAAGVATGILTLCWQRVEGNAGVIVFTALFGFVSGAIISGGTVALAMCAKDPKDIGTYMGMGMAWTSLGSLIGPPVSGRLVDTDMGYTAVAIFAGTASLVGGLFVLLIVKPLSGFKILSLG</sequence>
<dbReference type="OrthoDB" id="6499973at2759"/>
<feature type="transmembrane region" description="Helical" evidence="4">
    <location>
        <begin position="284"/>
        <end position="306"/>
    </location>
</feature>
<dbReference type="GO" id="GO:0005886">
    <property type="term" value="C:plasma membrane"/>
    <property type="evidence" value="ECO:0000318"/>
    <property type="project" value="GO_Central"/>
</dbReference>
<dbReference type="OMA" id="CTLGYVN"/>
<gene>
    <name evidence="6" type="ORF">ANIA_03997</name>
</gene>
<dbReference type="AlphaFoldDB" id="Q5B633"/>
<feature type="transmembrane region" description="Helical" evidence="4">
    <location>
        <begin position="88"/>
        <end position="106"/>
    </location>
</feature>
<feature type="transmembrane region" description="Helical" evidence="4">
    <location>
        <begin position="371"/>
        <end position="389"/>
    </location>
</feature>
<accession>Q5B633</accession>
<dbReference type="SUPFAM" id="SSF103473">
    <property type="entry name" value="MFS general substrate transporter"/>
    <property type="match status" value="1"/>
</dbReference>
<feature type="transmembrane region" description="Helical" evidence="4">
    <location>
        <begin position="313"/>
        <end position="333"/>
    </location>
</feature>
<dbReference type="GeneID" id="2873418"/>
<dbReference type="InterPro" id="IPR036259">
    <property type="entry name" value="MFS_trans_sf"/>
</dbReference>
<keyword evidence="4" id="KW-1133">Transmembrane helix</keyword>
<feature type="transmembrane region" description="Helical" evidence="4">
    <location>
        <begin position="401"/>
        <end position="425"/>
    </location>
</feature>
<dbReference type="InterPro" id="IPR050327">
    <property type="entry name" value="Proton-linked_MCT"/>
</dbReference>
<comment type="subcellular location">
    <subcellularLocation>
        <location evidence="1">Membrane</location>
        <topology evidence="1">Multi-pass membrane protein</topology>
    </subcellularLocation>
</comment>
<evidence type="ECO:0000256" key="3">
    <source>
        <dbReference type="SAM" id="MobiDB-lite"/>
    </source>
</evidence>
<feature type="region of interest" description="Disordered" evidence="3">
    <location>
        <begin position="1"/>
        <end position="42"/>
    </location>
</feature>
<dbReference type="CDD" id="cd17352">
    <property type="entry name" value="MFS_MCT_SLC16"/>
    <property type="match status" value="1"/>
</dbReference>
<protein>
    <submittedName>
        <fullName evidence="6">MFS monocarboxylate transporter, putative (AFU_orthologue AFUA_3G03240)</fullName>
    </submittedName>
</protein>
<feature type="transmembrane region" description="Helical" evidence="4">
    <location>
        <begin position="141"/>
        <end position="163"/>
    </location>
</feature>
<dbReference type="InterPro" id="IPR020846">
    <property type="entry name" value="MFS_dom"/>
</dbReference>
<evidence type="ECO:0000259" key="5">
    <source>
        <dbReference type="PROSITE" id="PS50850"/>
    </source>
</evidence>
<feature type="transmembrane region" description="Helical" evidence="4">
    <location>
        <begin position="206"/>
        <end position="228"/>
    </location>
</feature>
<dbReference type="RefSeq" id="XP_661601.1">
    <property type="nucleotide sequence ID" value="XM_656509.1"/>
</dbReference>
<feature type="domain" description="Major facilitator superfamily (MFS) profile" evidence="5">
    <location>
        <begin position="249"/>
        <end position="437"/>
    </location>
</feature>
<dbReference type="EMBL" id="BN001302">
    <property type="protein sequence ID" value="CBF74922.1"/>
    <property type="molecule type" value="Genomic_DNA"/>
</dbReference>
<feature type="transmembrane region" description="Helical" evidence="4">
    <location>
        <begin position="339"/>
        <end position="364"/>
    </location>
</feature>
<organism evidence="6 7">
    <name type="scientific">Emericella nidulans (strain FGSC A4 / ATCC 38163 / CBS 112.46 / NRRL 194 / M139)</name>
    <name type="common">Aspergillus nidulans</name>
    <dbReference type="NCBI Taxonomy" id="227321"/>
    <lineage>
        <taxon>Eukaryota</taxon>
        <taxon>Fungi</taxon>
        <taxon>Dikarya</taxon>
        <taxon>Ascomycota</taxon>
        <taxon>Pezizomycotina</taxon>
        <taxon>Eurotiomycetes</taxon>
        <taxon>Eurotiomycetidae</taxon>
        <taxon>Eurotiales</taxon>
        <taxon>Aspergillaceae</taxon>
        <taxon>Aspergillus</taxon>
        <taxon>Aspergillus subgen. Nidulantes</taxon>
    </lineage>
</organism>
<evidence type="ECO:0000256" key="4">
    <source>
        <dbReference type="SAM" id="Phobius"/>
    </source>
</evidence>
<dbReference type="PROSITE" id="PS50850">
    <property type="entry name" value="MFS"/>
    <property type="match status" value="1"/>
</dbReference>
<evidence type="ECO:0000256" key="1">
    <source>
        <dbReference type="ARBA" id="ARBA00004141"/>
    </source>
</evidence>
<keyword evidence="7" id="KW-1185">Reference proteome</keyword>
<dbReference type="Pfam" id="PF07690">
    <property type="entry name" value="MFS_1"/>
    <property type="match status" value="1"/>
</dbReference>
<evidence type="ECO:0000313" key="6">
    <source>
        <dbReference type="EMBL" id="CBF74922.1"/>
    </source>
</evidence>
<keyword evidence="4" id="KW-0472">Membrane</keyword>
<dbReference type="GO" id="GO:0022857">
    <property type="term" value="F:transmembrane transporter activity"/>
    <property type="evidence" value="ECO:0000318"/>
    <property type="project" value="GO_Central"/>
</dbReference>